<name>X6P9W7_RETFI</name>
<accession>X6P9W7</accession>
<dbReference type="PANTHER" id="PTHR22847:SF637">
    <property type="entry name" value="WD REPEAT DOMAIN 5B"/>
    <property type="match status" value="1"/>
</dbReference>
<sequence length="351" mass="40101">MFRSSSKLLNTFTGHTHCVYSIDHSIFNGEQFICSASGDNTIRVWDIEDNKQFRSFDGHSNAVNCVKFSQYHYHNHRQNVICSSSWDKTIRFWDIKENRQLKLLNEHTDGVGGIEFSSFSCGRYLCSGSIDKTIRLWDIETSKLLHIFNGHENGIWCVDISPLQSKNDNNKSSNIDMIGGNGYTICSGSLDTTIRIWDIETAKQFIVFKGHEDYVISVKYGPNELRNTILSGSEDKNVCLWDIRSSQQIQVFSGHTRNVNAVEYSPFVIDNNIKVDECNVICSGSLDNTIRFWDIRSNKNELYVINGDKKDNGIYCLEFLQLKKTRNNNNGCGYCINLCYGSLNGCIYIWG</sequence>
<dbReference type="SUPFAM" id="SSF50978">
    <property type="entry name" value="WD40 repeat-like"/>
    <property type="match status" value="1"/>
</dbReference>
<dbReference type="InterPro" id="IPR001680">
    <property type="entry name" value="WD40_rpt"/>
</dbReference>
<dbReference type="PROSITE" id="PS50294">
    <property type="entry name" value="WD_REPEATS_REGION"/>
    <property type="match status" value="5"/>
</dbReference>
<feature type="repeat" description="WD" evidence="3">
    <location>
        <begin position="12"/>
        <end position="55"/>
    </location>
</feature>
<comment type="caution">
    <text evidence="4">The sequence shown here is derived from an EMBL/GenBank/DDBJ whole genome shotgun (WGS) entry which is preliminary data.</text>
</comment>
<keyword evidence="2" id="KW-0677">Repeat</keyword>
<proteinExistence type="predicted"/>
<dbReference type="EMBL" id="ASPP01002082">
    <property type="protein sequence ID" value="ETO34971.1"/>
    <property type="molecule type" value="Genomic_DNA"/>
</dbReference>
<dbReference type="SMART" id="SM00320">
    <property type="entry name" value="WD40"/>
    <property type="match status" value="7"/>
</dbReference>
<feature type="repeat" description="WD" evidence="3">
    <location>
        <begin position="252"/>
        <end position="303"/>
    </location>
</feature>
<evidence type="ECO:0000256" key="2">
    <source>
        <dbReference type="ARBA" id="ARBA00022737"/>
    </source>
</evidence>
<organism evidence="4 5">
    <name type="scientific">Reticulomyxa filosa</name>
    <dbReference type="NCBI Taxonomy" id="46433"/>
    <lineage>
        <taxon>Eukaryota</taxon>
        <taxon>Sar</taxon>
        <taxon>Rhizaria</taxon>
        <taxon>Retaria</taxon>
        <taxon>Foraminifera</taxon>
        <taxon>Monothalamids</taxon>
        <taxon>Reticulomyxidae</taxon>
        <taxon>Reticulomyxa</taxon>
    </lineage>
</organism>
<dbReference type="PANTHER" id="PTHR22847">
    <property type="entry name" value="WD40 REPEAT PROTEIN"/>
    <property type="match status" value="1"/>
</dbReference>
<protein>
    <submittedName>
        <fullName evidence="4">WD-40 repeat protein</fullName>
    </submittedName>
</protein>
<reference evidence="4 5" key="1">
    <citation type="journal article" date="2013" name="Curr. Biol.">
        <title>The Genome of the Foraminiferan Reticulomyxa filosa.</title>
        <authorList>
            <person name="Glockner G."/>
            <person name="Hulsmann N."/>
            <person name="Schleicher M."/>
            <person name="Noegel A.A."/>
            <person name="Eichinger L."/>
            <person name="Gallinger C."/>
            <person name="Pawlowski J."/>
            <person name="Sierra R."/>
            <person name="Euteneuer U."/>
            <person name="Pillet L."/>
            <person name="Moustafa A."/>
            <person name="Platzer M."/>
            <person name="Groth M."/>
            <person name="Szafranski K."/>
            <person name="Schliwa M."/>
        </authorList>
    </citation>
    <scope>NUCLEOTIDE SEQUENCE [LARGE SCALE GENOMIC DNA]</scope>
</reference>
<feature type="repeat" description="WD" evidence="3">
    <location>
        <begin position="56"/>
        <end position="103"/>
    </location>
</feature>
<evidence type="ECO:0000256" key="1">
    <source>
        <dbReference type="ARBA" id="ARBA00022574"/>
    </source>
</evidence>
<dbReference type="InterPro" id="IPR015943">
    <property type="entry name" value="WD40/YVTN_repeat-like_dom_sf"/>
</dbReference>
<keyword evidence="1 3" id="KW-0853">WD repeat</keyword>
<dbReference type="GO" id="GO:0048188">
    <property type="term" value="C:Set1C/COMPASS complex"/>
    <property type="evidence" value="ECO:0007669"/>
    <property type="project" value="TreeGrafter"/>
</dbReference>
<dbReference type="Pfam" id="PF00400">
    <property type="entry name" value="WD40"/>
    <property type="match status" value="6"/>
</dbReference>
<feature type="repeat" description="WD" evidence="3">
    <location>
        <begin position="181"/>
        <end position="207"/>
    </location>
</feature>
<dbReference type="PROSITE" id="PS00678">
    <property type="entry name" value="WD_REPEATS_1"/>
    <property type="match status" value="5"/>
</dbReference>
<evidence type="ECO:0000313" key="4">
    <source>
        <dbReference type="EMBL" id="ETO34971.1"/>
    </source>
</evidence>
<dbReference type="AlphaFoldDB" id="X6P9W7"/>
<evidence type="ECO:0000313" key="5">
    <source>
        <dbReference type="Proteomes" id="UP000023152"/>
    </source>
</evidence>
<dbReference type="InterPro" id="IPR036322">
    <property type="entry name" value="WD40_repeat_dom_sf"/>
</dbReference>
<dbReference type="InterPro" id="IPR020472">
    <property type="entry name" value="WD40_PAC1"/>
</dbReference>
<dbReference type="Proteomes" id="UP000023152">
    <property type="component" value="Unassembled WGS sequence"/>
</dbReference>
<dbReference type="PRINTS" id="PR00320">
    <property type="entry name" value="GPROTEINBRPT"/>
</dbReference>
<dbReference type="GO" id="GO:0042393">
    <property type="term" value="F:histone binding"/>
    <property type="evidence" value="ECO:0007669"/>
    <property type="project" value="TreeGrafter"/>
</dbReference>
<dbReference type="InterPro" id="IPR019775">
    <property type="entry name" value="WD40_repeat_CS"/>
</dbReference>
<keyword evidence="5" id="KW-1185">Reference proteome</keyword>
<feature type="repeat" description="WD" evidence="3">
    <location>
        <begin position="208"/>
        <end position="251"/>
    </location>
</feature>
<gene>
    <name evidence="4" type="ORF">RFI_02104</name>
</gene>
<dbReference type="Gene3D" id="2.130.10.10">
    <property type="entry name" value="YVTN repeat-like/Quinoprotein amine dehydrogenase"/>
    <property type="match status" value="3"/>
</dbReference>
<dbReference type="OrthoDB" id="9984207at2759"/>
<dbReference type="PROSITE" id="PS50082">
    <property type="entry name" value="WD_REPEATS_2"/>
    <property type="match status" value="6"/>
</dbReference>
<dbReference type="CDD" id="cd00200">
    <property type="entry name" value="WD40"/>
    <property type="match status" value="1"/>
</dbReference>
<evidence type="ECO:0000256" key="3">
    <source>
        <dbReference type="PROSITE-ProRule" id="PRU00221"/>
    </source>
</evidence>
<feature type="repeat" description="WD" evidence="3">
    <location>
        <begin position="104"/>
        <end position="147"/>
    </location>
</feature>